<dbReference type="AlphaFoldDB" id="U3PDV4"/>
<dbReference type="STRING" id="1389489.O159_16990"/>
<proteinExistence type="predicted"/>
<protein>
    <submittedName>
        <fullName evidence="1">Uncharacterized protein</fullName>
    </submittedName>
</protein>
<keyword evidence="3" id="KW-1185">Reference proteome</keyword>
<gene>
    <name evidence="1" type="ORF">O159_16990</name>
    <name evidence="2" type="ORF">O159_23040</name>
</gene>
<dbReference type="OrthoDB" id="9806951at2"/>
<sequence>MGRELREITEEFDGDGNLLSRTVTRREPEFTSREVNLLLASKELQDDLNPYGIPYSEATNPKNQHAYVADPMPTIDHAAKTVLDAQDAYYKQWPNTSSNGHLWQVRRKD</sequence>
<dbReference type="EMBL" id="CP006734">
    <property type="protein sequence ID" value="AGW41743.1"/>
    <property type="molecule type" value="Genomic_DNA"/>
</dbReference>
<dbReference type="RefSeq" id="WP_021755219.1">
    <property type="nucleotide sequence ID" value="NC_022438.1"/>
</dbReference>
<reference evidence="1 3" key="1">
    <citation type="journal article" date="2013" name="Genome Announc.">
        <title>Complete Genome Sequence of Leifsonia xyli subsp. cynodontis Strain DSM46306, a Gram-Positive Bacterial Pathogen of Grasses.</title>
        <authorList>
            <person name="Monteiro-Vitorello C.B."/>
            <person name="Zerillo M.M."/>
            <person name="Van Sluys M.A."/>
            <person name="Camargo L.E."/>
            <person name="Kitajima J.P."/>
        </authorList>
    </citation>
    <scope>NUCLEOTIDE SEQUENCE [LARGE SCALE GENOMIC DNA]</scope>
    <source>
        <strain evidence="1 3">DSM 46306</strain>
    </source>
</reference>
<evidence type="ECO:0000313" key="3">
    <source>
        <dbReference type="Proteomes" id="UP000016743"/>
    </source>
</evidence>
<dbReference type="Proteomes" id="UP000016743">
    <property type="component" value="Chromosome"/>
</dbReference>
<evidence type="ECO:0000313" key="1">
    <source>
        <dbReference type="EMBL" id="AGW41743.1"/>
    </source>
</evidence>
<evidence type="ECO:0000313" key="2">
    <source>
        <dbReference type="EMBL" id="AGW42266.1"/>
    </source>
</evidence>
<dbReference type="KEGG" id="lxy:O159_23040"/>
<name>U3PDV4_LEIXC</name>
<dbReference type="HOGENOM" id="CLU_2180564_0_0_11"/>
<organism evidence="1 3">
    <name type="scientific">Leifsonia xyli subsp. cynodontis DSM 46306</name>
    <dbReference type="NCBI Taxonomy" id="1389489"/>
    <lineage>
        <taxon>Bacteria</taxon>
        <taxon>Bacillati</taxon>
        <taxon>Actinomycetota</taxon>
        <taxon>Actinomycetes</taxon>
        <taxon>Micrococcales</taxon>
        <taxon>Microbacteriaceae</taxon>
        <taxon>Leifsonia</taxon>
    </lineage>
</organism>
<dbReference type="KEGG" id="lxy:O159_16990"/>
<dbReference type="PATRIC" id="fig|1389489.3.peg.1638"/>
<dbReference type="EMBL" id="CP006734">
    <property type="protein sequence ID" value="AGW42266.1"/>
    <property type="molecule type" value="Genomic_DNA"/>
</dbReference>
<accession>U3PDV4</accession>